<dbReference type="EMBL" id="MU001494">
    <property type="protein sequence ID" value="KAF2449761.1"/>
    <property type="molecule type" value="Genomic_DNA"/>
</dbReference>
<comment type="caution">
    <text evidence="1">The sequence shown here is derived from an EMBL/GenBank/DDBJ whole genome shotgun (WGS) entry which is preliminary data.</text>
</comment>
<reference evidence="1" key="1">
    <citation type="journal article" date="2020" name="Stud. Mycol.">
        <title>101 Dothideomycetes genomes: a test case for predicting lifestyles and emergence of pathogens.</title>
        <authorList>
            <person name="Haridas S."/>
            <person name="Albert R."/>
            <person name="Binder M."/>
            <person name="Bloem J."/>
            <person name="Labutti K."/>
            <person name="Salamov A."/>
            <person name="Andreopoulos B."/>
            <person name="Baker S."/>
            <person name="Barry K."/>
            <person name="Bills G."/>
            <person name="Bluhm B."/>
            <person name="Cannon C."/>
            <person name="Castanera R."/>
            <person name="Culley D."/>
            <person name="Daum C."/>
            <person name="Ezra D."/>
            <person name="Gonzalez J."/>
            <person name="Henrissat B."/>
            <person name="Kuo A."/>
            <person name="Liang C."/>
            <person name="Lipzen A."/>
            <person name="Lutzoni F."/>
            <person name="Magnuson J."/>
            <person name="Mondo S."/>
            <person name="Nolan M."/>
            <person name="Ohm R."/>
            <person name="Pangilinan J."/>
            <person name="Park H.-J."/>
            <person name="Ramirez L."/>
            <person name="Alfaro M."/>
            <person name="Sun H."/>
            <person name="Tritt A."/>
            <person name="Yoshinaga Y."/>
            <person name="Zwiers L.-H."/>
            <person name="Turgeon B."/>
            <person name="Goodwin S."/>
            <person name="Spatafora J."/>
            <person name="Crous P."/>
            <person name="Grigoriev I."/>
        </authorList>
    </citation>
    <scope>NUCLEOTIDE SEQUENCE</scope>
    <source>
        <strain evidence="1">CBS 690.94</strain>
    </source>
</reference>
<sequence length="285" mass="31385">MAAPTPIMIPRLSNEATLSVLPGATIRGLTGCSIGLFGNAISNHISEFVEDADNVEGQSNASTCGSNIFFRMSAAVFMSRGRVDQTLVSEYVLPTLANGRNHQNIDLKGSIGNLNARLKSQIFGNQQLYSYIMSCFDDYVLRAALDDLPTIDTLTSEQAGTELIPYYDEKVFLTMWYKLCQAVHLKELVENRIQPVDHPANTIHVASQMWLLSCVIFSIMGRNIFIALDLGNNPYPGEGDQLPPMPTAKIYADVKEIYASDILFPRIYQSHNSQKNVGGSGTPWA</sequence>
<dbReference type="Proteomes" id="UP000799764">
    <property type="component" value="Unassembled WGS sequence"/>
</dbReference>
<protein>
    <submittedName>
        <fullName evidence="1">Uncharacterized protein</fullName>
    </submittedName>
</protein>
<dbReference type="AlphaFoldDB" id="A0A9P4PST8"/>
<gene>
    <name evidence="1" type="ORF">P171DRAFT_440222</name>
</gene>
<accession>A0A9P4PST8</accession>
<evidence type="ECO:0000313" key="1">
    <source>
        <dbReference type="EMBL" id="KAF2449761.1"/>
    </source>
</evidence>
<proteinExistence type="predicted"/>
<organism evidence="1 2">
    <name type="scientific">Karstenula rhodostoma CBS 690.94</name>
    <dbReference type="NCBI Taxonomy" id="1392251"/>
    <lineage>
        <taxon>Eukaryota</taxon>
        <taxon>Fungi</taxon>
        <taxon>Dikarya</taxon>
        <taxon>Ascomycota</taxon>
        <taxon>Pezizomycotina</taxon>
        <taxon>Dothideomycetes</taxon>
        <taxon>Pleosporomycetidae</taxon>
        <taxon>Pleosporales</taxon>
        <taxon>Massarineae</taxon>
        <taxon>Didymosphaeriaceae</taxon>
        <taxon>Karstenula</taxon>
    </lineage>
</organism>
<keyword evidence="2" id="KW-1185">Reference proteome</keyword>
<name>A0A9P4PST8_9PLEO</name>
<evidence type="ECO:0000313" key="2">
    <source>
        <dbReference type="Proteomes" id="UP000799764"/>
    </source>
</evidence>